<dbReference type="FunFam" id="3.40.140.10:FF:000011">
    <property type="entry name" value="tRNA-specific adenosine deaminase"/>
    <property type="match status" value="1"/>
</dbReference>
<dbReference type="Proteomes" id="UP000032668">
    <property type="component" value="Unassembled WGS sequence"/>
</dbReference>
<keyword evidence="7" id="KW-1185">Reference proteome</keyword>
<dbReference type="AlphaFoldDB" id="A0A0D6PM94"/>
<dbReference type="Gene3D" id="3.40.140.10">
    <property type="entry name" value="Cytidine Deaminase, domain 2"/>
    <property type="match status" value="1"/>
</dbReference>
<reference evidence="6 7" key="1">
    <citation type="submission" date="2012-11" db="EMBL/GenBank/DDBJ databases">
        <title>Whole genome sequence of Acidocella aminolytica 101 = DSM 11237.</title>
        <authorList>
            <person name="Azuma Y."/>
            <person name="Higashiura N."/>
            <person name="Hirakawa H."/>
            <person name="Matsushita K."/>
        </authorList>
    </citation>
    <scope>NUCLEOTIDE SEQUENCE [LARGE SCALE GENOMIC DNA]</scope>
    <source>
        <strain evidence="7">101 / DSM 11237</strain>
    </source>
</reference>
<keyword evidence="2" id="KW-0479">Metal-binding</keyword>
<protein>
    <submittedName>
        <fullName evidence="6">Zn-binding CMP/dCMP deaminase</fullName>
    </submittedName>
</protein>
<name>A0A0D6PM94_9PROT</name>
<evidence type="ECO:0000313" key="7">
    <source>
        <dbReference type="Proteomes" id="UP000032668"/>
    </source>
</evidence>
<evidence type="ECO:0000256" key="1">
    <source>
        <dbReference type="ARBA" id="ARBA00006576"/>
    </source>
</evidence>
<proteinExistence type="inferred from homology"/>
<dbReference type="OrthoDB" id="9802676at2"/>
<dbReference type="GO" id="GO:0006152">
    <property type="term" value="P:purine nucleoside catabolic process"/>
    <property type="evidence" value="ECO:0007669"/>
    <property type="project" value="TreeGrafter"/>
</dbReference>
<evidence type="ECO:0000256" key="2">
    <source>
        <dbReference type="ARBA" id="ARBA00022723"/>
    </source>
</evidence>
<organism evidence="6 7">
    <name type="scientific">Acidocella aminolytica 101 = DSM 11237</name>
    <dbReference type="NCBI Taxonomy" id="1120923"/>
    <lineage>
        <taxon>Bacteria</taxon>
        <taxon>Pseudomonadati</taxon>
        <taxon>Pseudomonadota</taxon>
        <taxon>Alphaproteobacteria</taxon>
        <taxon>Acetobacterales</taxon>
        <taxon>Acidocellaceae</taxon>
        <taxon>Acidocella</taxon>
    </lineage>
</organism>
<dbReference type="Pfam" id="PF00383">
    <property type="entry name" value="dCMP_cyt_deam_1"/>
    <property type="match status" value="1"/>
</dbReference>
<dbReference type="PROSITE" id="PS51747">
    <property type="entry name" value="CYT_DCMP_DEAMINASES_2"/>
    <property type="match status" value="1"/>
</dbReference>
<keyword evidence="3" id="KW-0378">Hydrolase</keyword>
<gene>
    <name evidence="6" type="ORF">Aam_126_048</name>
</gene>
<dbReference type="CDD" id="cd01285">
    <property type="entry name" value="nucleoside_deaminase"/>
    <property type="match status" value="1"/>
</dbReference>
<evidence type="ECO:0000256" key="3">
    <source>
        <dbReference type="ARBA" id="ARBA00022801"/>
    </source>
</evidence>
<dbReference type="PANTHER" id="PTHR11079">
    <property type="entry name" value="CYTOSINE DEAMINASE FAMILY MEMBER"/>
    <property type="match status" value="1"/>
</dbReference>
<accession>A0A0D6PM94</accession>
<dbReference type="SUPFAM" id="SSF53927">
    <property type="entry name" value="Cytidine deaminase-like"/>
    <property type="match status" value="1"/>
</dbReference>
<dbReference type="InterPro" id="IPR016192">
    <property type="entry name" value="APOBEC/CMP_deaminase_Zn-bd"/>
</dbReference>
<comment type="caution">
    <text evidence="6">The sequence shown here is derived from an EMBL/GenBank/DDBJ whole genome shotgun (WGS) entry which is preliminary data.</text>
</comment>
<dbReference type="STRING" id="1120923.SAMN02746095_02476"/>
<dbReference type="EMBL" id="BANC01000124">
    <property type="protein sequence ID" value="GAN81919.1"/>
    <property type="molecule type" value="Genomic_DNA"/>
</dbReference>
<comment type="similarity">
    <text evidence="1">Belongs to the cytidine and deoxycytidylate deaminase family.</text>
</comment>
<dbReference type="PROSITE" id="PS00903">
    <property type="entry name" value="CYT_DCMP_DEAMINASES_1"/>
    <property type="match status" value="1"/>
</dbReference>
<dbReference type="InterPro" id="IPR016193">
    <property type="entry name" value="Cytidine_deaminase-like"/>
</dbReference>
<evidence type="ECO:0000313" key="6">
    <source>
        <dbReference type="EMBL" id="GAN81919.1"/>
    </source>
</evidence>
<sequence>MSEHEPFMKRAIALARQGVAGGHGGPFGAVIVRDGKIIGEGHNRVLSATDPTAHAEVTAIRNAAQNEGKFDLSGTEIYVNGLPCPMCMSAIFWARIGKVYYACAPEDAEKIGFDDHEFYRQLEKPPAQRATPAIQLTEFLDEARDSYQAWLERENRVTY</sequence>
<keyword evidence="4" id="KW-0862">Zinc</keyword>
<feature type="domain" description="CMP/dCMP-type deaminase" evidence="5">
    <location>
        <begin position="2"/>
        <end position="114"/>
    </location>
</feature>
<dbReference type="PANTHER" id="PTHR11079:SF161">
    <property type="entry name" value="CMP_DCMP-TYPE DEAMINASE DOMAIN-CONTAINING PROTEIN"/>
    <property type="match status" value="1"/>
</dbReference>
<evidence type="ECO:0000256" key="4">
    <source>
        <dbReference type="ARBA" id="ARBA00022833"/>
    </source>
</evidence>
<dbReference type="InterPro" id="IPR002125">
    <property type="entry name" value="CMP_dCMP_dom"/>
</dbReference>
<dbReference type="GO" id="GO:0008270">
    <property type="term" value="F:zinc ion binding"/>
    <property type="evidence" value="ECO:0007669"/>
    <property type="project" value="InterPro"/>
</dbReference>
<dbReference type="RefSeq" id="WP_048880297.1">
    <property type="nucleotide sequence ID" value="NZ_BANC01000124.1"/>
</dbReference>
<dbReference type="GO" id="GO:0047974">
    <property type="term" value="F:guanosine deaminase activity"/>
    <property type="evidence" value="ECO:0007669"/>
    <property type="project" value="TreeGrafter"/>
</dbReference>
<evidence type="ECO:0000259" key="5">
    <source>
        <dbReference type="PROSITE" id="PS51747"/>
    </source>
</evidence>